<evidence type="ECO:0000313" key="2">
    <source>
        <dbReference type="WBParaSite" id="PS1159_v2.g13463.t1"/>
    </source>
</evidence>
<organism evidence="1 2">
    <name type="scientific">Panagrolaimus sp. PS1159</name>
    <dbReference type="NCBI Taxonomy" id="55785"/>
    <lineage>
        <taxon>Eukaryota</taxon>
        <taxon>Metazoa</taxon>
        <taxon>Ecdysozoa</taxon>
        <taxon>Nematoda</taxon>
        <taxon>Chromadorea</taxon>
        <taxon>Rhabditida</taxon>
        <taxon>Tylenchina</taxon>
        <taxon>Panagrolaimomorpha</taxon>
        <taxon>Panagrolaimoidea</taxon>
        <taxon>Panagrolaimidae</taxon>
        <taxon>Panagrolaimus</taxon>
    </lineage>
</organism>
<sequence length="170" mass="19186">MTSKSQHHSINIFATVIAFIGFFGSILWLILAIWILKLENGYLIHPILSILGYLYLLIAIRTDNLQKYGNSMGFLILNVLYGIAAIWVIPRVEDMWNVTTENYWGLIIIALTAVYAFMTILVLLVAIKSLEEQSDIAMKAAVKYFEDNPHLLEEDNDEEEESKTSTAGSA</sequence>
<dbReference type="Proteomes" id="UP000887580">
    <property type="component" value="Unplaced"/>
</dbReference>
<protein>
    <submittedName>
        <fullName evidence="2">Uncharacterized protein</fullName>
    </submittedName>
</protein>
<accession>A0AC35F3S8</accession>
<dbReference type="WBParaSite" id="PS1159_v2.g13463.t1">
    <property type="protein sequence ID" value="PS1159_v2.g13463.t1"/>
    <property type="gene ID" value="PS1159_v2.g13463"/>
</dbReference>
<reference evidence="2" key="1">
    <citation type="submission" date="2022-11" db="UniProtKB">
        <authorList>
            <consortium name="WormBaseParasite"/>
        </authorList>
    </citation>
    <scope>IDENTIFICATION</scope>
</reference>
<evidence type="ECO:0000313" key="1">
    <source>
        <dbReference type="Proteomes" id="UP000887580"/>
    </source>
</evidence>
<proteinExistence type="predicted"/>
<name>A0AC35F3S8_9BILA</name>